<organism evidence="7 8">
    <name type="scientific">Thermoanaerobacter kivui</name>
    <name type="common">Acetogenium kivui</name>
    <dbReference type="NCBI Taxonomy" id="2325"/>
    <lineage>
        <taxon>Bacteria</taxon>
        <taxon>Bacillati</taxon>
        <taxon>Bacillota</taxon>
        <taxon>Clostridia</taxon>
        <taxon>Thermoanaerobacterales</taxon>
        <taxon>Thermoanaerobacteraceae</taxon>
        <taxon>Thermoanaerobacter</taxon>
    </lineage>
</organism>
<evidence type="ECO:0000256" key="4">
    <source>
        <dbReference type="ARBA" id="ARBA00022989"/>
    </source>
</evidence>
<gene>
    <name evidence="7" type="primary">fetB</name>
    <name evidence="7" type="ORF">TKV_c02710</name>
</gene>
<dbReference type="EMBL" id="CP009170">
    <property type="protein sequence ID" value="AIS51476.1"/>
    <property type="molecule type" value="Genomic_DNA"/>
</dbReference>
<keyword evidence="3 6" id="KW-0812">Transmembrane</keyword>
<evidence type="ECO:0000256" key="5">
    <source>
        <dbReference type="ARBA" id="ARBA00023136"/>
    </source>
</evidence>
<comment type="similarity">
    <text evidence="2">Belongs to the UPF0014 family.</text>
</comment>
<evidence type="ECO:0000256" key="6">
    <source>
        <dbReference type="SAM" id="Phobius"/>
    </source>
</evidence>
<dbReference type="Pfam" id="PF03649">
    <property type="entry name" value="UPF0014"/>
    <property type="match status" value="1"/>
</dbReference>
<dbReference type="GO" id="GO:0005886">
    <property type="term" value="C:plasma membrane"/>
    <property type="evidence" value="ECO:0007669"/>
    <property type="project" value="TreeGrafter"/>
</dbReference>
<proteinExistence type="inferred from homology"/>
<evidence type="ECO:0000256" key="1">
    <source>
        <dbReference type="ARBA" id="ARBA00004141"/>
    </source>
</evidence>
<dbReference type="RefSeq" id="WP_049684445.1">
    <property type="nucleotide sequence ID" value="NZ_CP009170.1"/>
</dbReference>
<protein>
    <submittedName>
        <fullName evidence="7">Iron export permease protein FetB</fullName>
    </submittedName>
</protein>
<evidence type="ECO:0000256" key="2">
    <source>
        <dbReference type="ARBA" id="ARBA00005268"/>
    </source>
</evidence>
<keyword evidence="8" id="KW-1185">Reference proteome</keyword>
<dbReference type="AlphaFoldDB" id="A0A097ANU0"/>
<accession>A0A097ANU0</accession>
<dbReference type="InterPro" id="IPR005226">
    <property type="entry name" value="UPF0014_fam"/>
</dbReference>
<keyword evidence="4 6" id="KW-1133">Transmembrane helix</keyword>
<feature type="transmembrane region" description="Helical" evidence="6">
    <location>
        <begin position="216"/>
        <end position="236"/>
    </location>
</feature>
<name>A0A097ANU0_THEKI</name>
<dbReference type="STRING" id="2325.TKV_c02710"/>
<feature type="transmembrane region" description="Helical" evidence="6">
    <location>
        <begin position="186"/>
        <end position="204"/>
    </location>
</feature>
<dbReference type="OrthoDB" id="9791807at2"/>
<feature type="transmembrane region" description="Helical" evidence="6">
    <location>
        <begin position="86"/>
        <end position="112"/>
    </location>
</feature>
<dbReference type="PANTHER" id="PTHR30028">
    <property type="entry name" value="UPF0014 INNER MEMBRANE PROTEIN YBBM-RELATED"/>
    <property type="match status" value="1"/>
</dbReference>
<dbReference type="Proteomes" id="UP000029669">
    <property type="component" value="Chromosome"/>
</dbReference>
<feature type="transmembrane region" description="Helical" evidence="6">
    <location>
        <begin position="6"/>
        <end position="22"/>
    </location>
</feature>
<evidence type="ECO:0000313" key="8">
    <source>
        <dbReference type="Proteomes" id="UP000029669"/>
    </source>
</evidence>
<dbReference type="eggNOG" id="COG0390">
    <property type="taxonomic scope" value="Bacteria"/>
</dbReference>
<dbReference type="HOGENOM" id="CLU_076147_1_0_9"/>
<keyword evidence="5 6" id="KW-0472">Membrane</keyword>
<feature type="transmembrane region" description="Helical" evidence="6">
    <location>
        <begin position="58"/>
        <end position="74"/>
    </location>
</feature>
<feature type="transmembrane region" description="Helical" evidence="6">
    <location>
        <begin position="118"/>
        <end position="137"/>
    </location>
</feature>
<reference evidence="8" key="1">
    <citation type="journal article" date="2015" name="Genome Announc.">
        <title>Whole-Genome Sequences of 80 Environmental and Clinical Isolates of Burkholderia pseudomallei.</title>
        <authorList>
            <person name="Johnson S.L."/>
            <person name="Baker A.L."/>
            <person name="Chain P.S."/>
            <person name="Currie B.J."/>
            <person name="Daligault H.E."/>
            <person name="Davenport K.W."/>
            <person name="Davis C.B."/>
            <person name="Inglis T.J."/>
            <person name="Kaestli M."/>
            <person name="Koren S."/>
            <person name="Mayo M."/>
            <person name="Merritt A.J."/>
            <person name="Price E.P."/>
            <person name="Sarovich D.S."/>
            <person name="Warner J."/>
            <person name="Rosovitz M.J."/>
        </authorList>
    </citation>
    <scope>NUCLEOTIDE SEQUENCE [LARGE SCALE GENOMIC DNA]</scope>
    <source>
        <strain evidence="8">DSM 2030</strain>
    </source>
</reference>
<sequence>MSVLSLTLASSLVLISIFVSYYQKLGIEKEIVIGTIRAVVQLTIVGYILHYIFAANNALFTLAMVALMIVVAGNNASKRGKGIPNVFYFITFSIALSAAITISLLILFGNIHFRPQEVIPVSGMIIGNSMVASGLAVSRLKDEIKNKSEEIEAYLSLGATSRQAAQKVIKTAIKTGMIPTVDSMKTLGIVQLPGMMTGLILGGVDPIEAVKYQIMVTFMLASTVAISCFSVTFLTYREFFTSNHQLKEVGN</sequence>
<evidence type="ECO:0000313" key="7">
    <source>
        <dbReference type="EMBL" id="AIS51476.1"/>
    </source>
</evidence>
<dbReference type="PANTHER" id="PTHR30028:SF0">
    <property type="entry name" value="PROTEIN ALUMINUM SENSITIVE 3"/>
    <property type="match status" value="1"/>
</dbReference>
<comment type="subcellular location">
    <subcellularLocation>
        <location evidence="1">Membrane</location>
        <topology evidence="1">Multi-pass membrane protein</topology>
    </subcellularLocation>
</comment>
<dbReference type="KEGG" id="tki:TKV_c02710"/>
<evidence type="ECO:0000256" key="3">
    <source>
        <dbReference type="ARBA" id="ARBA00022692"/>
    </source>
</evidence>